<accession>A0ACD0P7H2</accession>
<dbReference type="EMBL" id="KZ819698">
    <property type="protein sequence ID" value="PWN54065.1"/>
    <property type="molecule type" value="Genomic_DNA"/>
</dbReference>
<sequence length="213" mass="23617">MVWCGIVLAMSMGPCQGLDAQRLDFPLDPRIMLQEVDADQTPSNRKRYSDLEGSLFPDSTSRRPRKSSPNTSVDSPSDRPDQNEAGFESDDEGDSSWTGRESDEDDEEFIIDLDGFEDLDPFTTRRNCLGESETCQQGGDRVGHGAVDMGQAERAIEAYLNAASSGREGFSTGSADKSHKGHKPEEILSRARADLHRRIEHQRHSVNTARESI</sequence>
<name>A0ACD0P7H2_9BASI</name>
<reference evidence="1 2" key="1">
    <citation type="journal article" date="2018" name="Mol. Biol. Evol.">
        <title>Broad Genomic Sampling Reveals a Smut Pathogenic Ancestry of the Fungal Clade Ustilaginomycotina.</title>
        <authorList>
            <person name="Kijpornyongpan T."/>
            <person name="Mondo S.J."/>
            <person name="Barry K."/>
            <person name="Sandor L."/>
            <person name="Lee J."/>
            <person name="Lipzen A."/>
            <person name="Pangilinan J."/>
            <person name="LaButti K."/>
            <person name="Hainaut M."/>
            <person name="Henrissat B."/>
            <person name="Grigoriev I.V."/>
            <person name="Spatafora J.W."/>
            <person name="Aime M.C."/>
        </authorList>
    </citation>
    <scope>NUCLEOTIDE SEQUENCE [LARGE SCALE GENOMIC DNA]</scope>
    <source>
        <strain evidence="1 2">SA 807</strain>
    </source>
</reference>
<evidence type="ECO:0000313" key="1">
    <source>
        <dbReference type="EMBL" id="PWN54065.1"/>
    </source>
</evidence>
<evidence type="ECO:0000313" key="2">
    <source>
        <dbReference type="Proteomes" id="UP000245626"/>
    </source>
</evidence>
<organism evidence="1 2">
    <name type="scientific">Violaceomyces palustris</name>
    <dbReference type="NCBI Taxonomy" id="1673888"/>
    <lineage>
        <taxon>Eukaryota</taxon>
        <taxon>Fungi</taxon>
        <taxon>Dikarya</taxon>
        <taxon>Basidiomycota</taxon>
        <taxon>Ustilaginomycotina</taxon>
        <taxon>Ustilaginomycetes</taxon>
        <taxon>Violaceomycetales</taxon>
        <taxon>Violaceomycetaceae</taxon>
        <taxon>Violaceomyces</taxon>
    </lineage>
</organism>
<dbReference type="Proteomes" id="UP000245626">
    <property type="component" value="Unassembled WGS sequence"/>
</dbReference>
<protein>
    <submittedName>
        <fullName evidence="1">Uncharacterized protein</fullName>
    </submittedName>
</protein>
<gene>
    <name evidence="1" type="ORF">IE53DRAFT_383408</name>
</gene>
<keyword evidence="2" id="KW-1185">Reference proteome</keyword>
<proteinExistence type="predicted"/>